<comment type="caution">
    <text evidence="2">The sequence shown here is derived from an EMBL/GenBank/DDBJ whole genome shotgun (WGS) entry which is preliminary data.</text>
</comment>
<evidence type="ECO:0000313" key="2">
    <source>
        <dbReference type="EMBL" id="GAA0141549.1"/>
    </source>
</evidence>
<dbReference type="AlphaFoldDB" id="A0AAV3NQB1"/>
<protein>
    <recommendedName>
        <fullName evidence="1">Reverse transcriptase Ty1/copia-type domain-containing protein</fullName>
    </recommendedName>
</protein>
<dbReference type="Pfam" id="PF07727">
    <property type="entry name" value="RVT_2"/>
    <property type="match status" value="1"/>
</dbReference>
<dbReference type="EMBL" id="BAABME010000296">
    <property type="protein sequence ID" value="GAA0141549.1"/>
    <property type="molecule type" value="Genomic_DNA"/>
</dbReference>
<dbReference type="PANTHER" id="PTHR33116:SF86">
    <property type="entry name" value="REVERSE TRANSCRIPTASE DOMAIN-CONTAINING PROTEIN"/>
    <property type="match status" value="1"/>
</dbReference>
<gene>
    <name evidence="2" type="ORF">LIER_02669</name>
</gene>
<dbReference type="PANTHER" id="PTHR33116">
    <property type="entry name" value="REVERSE TRANSCRIPTASE ZINC-BINDING DOMAIN-CONTAINING PROTEIN-RELATED-RELATED"/>
    <property type="match status" value="1"/>
</dbReference>
<organism evidence="2 3">
    <name type="scientific">Lithospermum erythrorhizon</name>
    <name type="common">Purple gromwell</name>
    <name type="synonym">Lithospermum officinale var. erythrorhizon</name>
    <dbReference type="NCBI Taxonomy" id="34254"/>
    <lineage>
        <taxon>Eukaryota</taxon>
        <taxon>Viridiplantae</taxon>
        <taxon>Streptophyta</taxon>
        <taxon>Embryophyta</taxon>
        <taxon>Tracheophyta</taxon>
        <taxon>Spermatophyta</taxon>
        <taxon>Magnoliopsida</taxon>
        <taxon>eudicotyledons</taxon>
        <taxon>Gunneridae</taxon>
        <taxon>Pentapetalae</taxon>
        <taxon>asterids</taxon>
        <taxon>lamiids</taxon>
        <taxon>Boraginales</taxon>
        <taxon>Boraginaceae</taxon>
        <taxon>Boraginoideae</taxon>
        <taxon>Lithospermeae</taxon>
        <taxon>Lithospermum</taxon>
    </lineage>
</organism>
<keyword evidence="3" id="KW-1185">Reference proteome</keyword>
<name>A0AAV3NQB1_LITER</name>
<proteinExistence type="predicted"/>
<reference evidence="2 3" key="1">
    <citation type="submission" date="2024-01" db="EMBL/GenBank/DDBJ databases">
        <title>The complete chloroplast genome sequence of Lithospermum erythrorhizon: insights into the phylogenetic relationship among Boraginaceae species and the maternal lineages of purple gromwells.</title>
        <authorList>
            <person name="Okada T."/>
            <person name="Watanabe K."/>
        </authorList>
    </citation>
    <scope>NUCLEOTIDE SEQUENCE [LARGE SCALE GENOMIC DNA]</scope>
</reference>
<accession>A0AAV3NQB1</accession>
<dbReference type="Proteomes" id="UP001454036">
    <property type="component" value="Unassembled WGS sequence"/>
</dbReference>
<evidence type="ECO:0000313" key="3">
    <source>
        <dbReference type="Proteomes" id="UP001454036"/>
    </source>
</evidence>
<sequence length="200" mass="22918">MMTVRMFLTIAAANNWELHQMDAHNAFLHGDLSEELYMRLPPGFSNHSVLVLFQYIHEPHQDHWQAPLRVEKYLKGNLEERKALTSIKIGATSPCICHIIFADDTMIFYRASVTESEETTDPWSDGHATKKEVFGYIINRVANRLKGWKGKLLSEAGKEVLIKSVATAIPNYVMIGDLNSTMARFWWAGSEKERGIHWRS</sequence>
<evidence type="ECO:0000259" key="1">
    <source>
        <dbReference type="Pfam" id="PF07727"/>
    </source>
</evidence>
<feature type="domain" description="Reverse transcriptase Ty1/copia-type" evidence="1">
    <location>
        <begin position="3"/>
        <end position="47"/>
    </location>
</feature>
<dbReference type="InterPro" id="IPR013103">
    <property type="entry name" value="RVT_2"/>
</dbReference>